<accession>A0ABX7FSZ5</accession>
<dbReference type="InterPro" id="IPR013096">
    <property type="entry name" value="Cupin_2"/>
</dbReference>
<dbReference type="InterPro" id="IPR051610">
    <property type="entry name" value="GPI/OXD"/>
</dbReference>
<dbReference type="RefSeq" id="WP_203355090.1">
    <property type="nucleotide sequence ID" value="NZ_CP069127.1"/>
</dbReference>
<evidence type="ECO:0000256" key="1">
    <source>
        <dbReference type="ARBA" id="ARBA00022723"/>
    </source>
</evidence>
<protein>
    <submittedName>
        <fullName evidence="3">Cupin domain-containing protein</fullName>
    </submittedName>
</protein>
<dbReference type="InterPro" id="IPR011051">
    <property type="entry name" value="RmlC_Cupin_sf"/>
</dbReference>
<keyword evidence="1" id="KW-0479">Metal-binding</keyword>
<dbReference type="PANTHER" id="PTHR35848:SF9">
    <property type="entry name" value="SLL1358 PROTEIN"/>
    <property type="match status" value="1"/>
</dbReference>
<keyword evidence="4" id="KW-1185">Reference proteome</keyword>
<dbReference type="Gene3D" id="2.60.120.10">
    <property type="entry name" value="Jelly Rolls"/>
    <property type="match status" value="1"/>
</dbReference>
<reference evidence="3 4" key="1">
    <citation type="submission" date="2021-01" db="EMBL/GenBank/DDBJ databases">
        <title>Identification of strong promoters based on the transcriptome of Brevibacillus choshinensis.</title>
        <authorList>
            <person name="Yao D."/>
            <person name="Zhang K."/>
            <person name="Wu J."/>
        </authorList>
    </citation>
    <scope>NUCLEOTIDE SEQUENCE [LARGE SCALE GENOMIC DNA]</scope>
    <source>
        <strain evidence="3 4">HPD31-SP3</strain>
    </source>
</reference>
<feature type="domain" description="Cupin type-2" evidence="2">
    <location>
        <begin position="35"/>
        <end position="102"/>
    </location>
</feature>
<evidence type="ECO:0000313" key="4">
    <source>
        <dbReference type="Proteomes" id="UP000596248"/>
    </source>
</evidence>
<dbReference type="SUPFAM" id="SSF51182">
    <property type="entry name" value="RmlC-like cupins"/>
    <property type="match status" value="1"/>
</dbReference>
<dbReference type="Pfam" id="PF07883">
    <property type="entry name" value="Cupin_2"/>
    <property type="match status" value="1"/>
</dbReference>
<evidence type="ECO:0000259" key="2">
    <source>
        <dbReference type="Pfam" id="PF07883"/>
    </source>
</evidence>
<dbReference type="PANTHER" id="PTHR35848">
    <property type="entry name" value="OXALATE-BINDING PROTEIN"/>
    <property type="match status" value="1"/>
</dbReference>
<gene>
    <name evidence="3" type="ORF">JNE38_02405</name>
</gene>
<dbReference type="EMBL" id="CP069127">
    <property type="protein sequence ID" value="QRG68080.1"/>
    <property type="molecule type" value="Genomic_DNA"/>
</dbReference>
<organism evidence="3 4">
    <name type="scientific">Brevibacillus choshinensis</name>
    <dbReference type="NCBI Taxonomy" id="54911"/>
    <lineage>
        <taxon>Bacteria</taxon>
        <taxon>Bacillati</taxon>
        <taxon>Bacillota</taxon>
        <taxon>Bacilli</taxon>
        <taxon>Bacillales</taxon>
        <taxon>Paenibacillaceae</taxon>
        <taxon>Brevibacillus</taxon>
    </lineage>
</organism>
<sequence length="116" mass="13042">MTKKISKETAEHYMWGGSCDGWHLVKGQELSVIHERMPAQTAEVRHYHERARQFFFVLSGQAVLEVEGVRHALGSQEGVEVPPGAAHQMKNEGEEAVEFLVISQPTTRGDRINEES</sequence>
<dbReference type="Proteomes" id="UP000596248">
    <property type="component" value="Chromosome"/>
</dbReference>
<name>A0ABX7FSZ5_BRECH</name>
<evidence type="ECO:0000313" key="3">
    <source>
        <dbReference type="EMBL" id="QRG68080.1"/>
    </source>
</evidence>
<proteinExistence type="predicted"/>
<dbReference type="InterPro" id="IPR014710">
    <property type="entry name" value="RmlC-like_jellyroll"/>
</dbReference>